<reference evidence="3 4" key="1">
    <citation type="submission" date="2019-05" db="EMBL/GenBank/DDBJ databases">
        <title>Mikania micrantha, genome provides insights into the molecular mechanism of rapid growth.</title>
        <authorList>
            <person name="Liu B."/>
        </authorList>
    </citation>
    <scope>NUCLEOTIDE SEQUENCE [LARGE SCALE GENOMIC DNA]</scope>
    <source>
        <strain evidence="3">NLD-2019</strain>
        <tissue evidence="3">Leaf</tissue>
    </source>
</reference>
<feature type="compositionally biased region" description="Basic and acidic residues" evidence="1">
    <location>
        <begin position="170"/>
        <end position="203"/>
    </location>
</feature>
<feature type="compositionally biased region" description="Basic and acidic residues" evidence="1">
    <location>
        <begin position="213"/>
        <end position="229"/>
    </location>
</feature>
<name>A0A5N6M3D5_9ASTR</name>
<accession>A0A5N6M3D5</accession>
<dbReference type="PANTHER" id="PTHR33098">
    <property type="entry name" value="COTTON FIBER (DUF761)"/>
    <property type="match status" value="1"/>
</dbReference>
<feature type="region of interest" description="Disordered" evidence="1">
    <location>
        <begin position="77"/>
        <end position="133"/>
    </location>
</feature>
<comment type="caution">
    <text evidence="3">The sequence shown here is derived from an EMBL/GenBank/DDBJ whole genome shotgun (WGS) entry which is preliminary data.</text>
</comment>
<evidence type="ECO:0000313" key="3">
    <source>
        <dbReference type="EMBL" id="KAD3068444.1"/>
    </source>
</evidence>
<keyword evidence="4" id="KW-1185">Reference proteome</keyword>
<protein>
    <recommendedName>
        <fullName evidence="2">DUF4408 domain-containing protein</fullName>
    </recommendedName>
</protein>
<sequence length="268" mass="30021">MVASSASMAIASIWASMAAWFTPKVLFCAVNLIIATIFIASNNKNNRNHHHDHPNSLTRISRISSFLHRSTSINSSSQFTTTVESQHQNPPQPETATYTSSSRLAQSIHSSAQHELSPSEPERQPPSQPANSPVQLVRAPSFLDRIKSFKIASAFDFGASSTQLETVDTDLGHNPELDVSRSKSEKKPSKKPSVEMKKSRSEIRIAGSDEEGVELRRPSTSRDRRSCDVDEEVDARADDFISRFKQQLKLQRLESLVRYKEMLNRRSL</sequence>
<feature type="domain" description="DUF4408" evidence="2">
    <location>
        <begin position="12"/>
        <end position="41"/>
    </location>
</feature>
<evidence type="ECO:0000313" key="4">
    <source>
        <dbReference type="Proteomes" id="UP000326396"/>
    </source>
</evidence>
<dbReference type="OrthoDB" id="1685070at2759"/>
<dbReference type="InterPro" id="IPR008480">
    <property type="entry name" value="DUF761_pln"/>
</dbReference>
<dbReference type="Proteomes" id="UP000326396">
    <property type="component" value="Linkage Group LG7"/>
</dbReference>
<evidence type="ECO:0000259" key="2">
    <source>
        <dbReference type="Pfam" id="PF14364"/>
    </source>
</evidence>
<organism evidence="3 4">
    <name type="scientific">Mikania micrantha</name>
    <name type="common">bitter vine</name>
    <dbReference type="NCBI Taxonomy" id="192012"/>
    <lineage>
        <taxon>Eukaryota</taxon>
        <taxon>Viridiplantae</taxon>
        <taxon>Streptophyta</taxon>
        <taxon>Embryophyta</taxon>
        <taxon>Tracheophyta</taxon>
        <taxon>Spermatophyta</taxon>
        <taxon>Magnoliopsida</taxon>
        <taxon>eudicotyledons</taxon>
        <taxon>Gunneridae</taxon>
        <taxon>Pentapetalae</taxon>
        <taxon>asterids</taxon>
        <taxon>campanulids</taxon>
        <taxon>Asterales</taxon>
        <taxon>Asteraceae</taxon>
        <taxon>Asteroideae</taxon>
        <taxon>Heliantheae alliance</taxon>
        <taxon>Eupatorieae</taxon>
        <taxon>Mikania</taxon>
    </lineage>
</organism>
<dbReference type="Pfam" id="PF05553">
    <property type="entry name" value="DUF761"/>
    <property type="match status" value="1"/>
</dbReference>
<dbReference type="PANTHER" id="PTHR33098:SF57">
    <property type="entry name" value="DUF4408 DOMAIN PROTEIN"/>
    <property type="match status" value="1"/>
</dbReference>
<dbReference type="InterPro" id="IPR025520">
    <property type="entry name" value="DUF4408"/>
</dbReference>
<dbReference type="AlphaFoldDB" id="A0A5N6M3D5"/>
<feature type="region of interest" description="Disordered" evidence="1">
    <location>
        <begin position="166"/>
        <end position="229"/>
    </location>
</feature>
<dbReference type="Pfam" id="PF14364">
    <property type="entry name" value="DUF4408"/>
    <property type="match status" value="1"/>
</dbReference>
<dbReference type="EMBL" id="SZYD01000017">
    <property type="protein sequence ID" value="KAD3068444.1"/>
    <property type="molecule type" value="Genomic_DNA"/>
</dbReference>
<proteinExistence type="predicted"/>
<evidence type="ECO:0000256" key="1">
    <source>
        <dbReference type="SAM" id="MobiDB-lite"/>
    </source>
</evidence>
<feature type="compositionally biased region" description="Polar residues" evidence="1">
    <location>
        <begin position="77"/>
        <end position="116"/>
    </location>
</feature>
<gene>
    <name evidence="3" type="ORF">E3N88_36324</name>
</gene>